<dbReference type="EMBL" id="JABAIK010000002">
    <property type="protein sequence ID" value="NLS11837.1"/>
    <property type="molecule type" value="Genomic_DNA"/>
</dbReference>
<dbReference type="InterPro" id="IPR035906">
    <property type="entry name" value="MetI-like_sf"/>
</dbReference>
<comment type="subcellular location">
    <subcellularLocation>
        <location evidence="2 13">Cell inner membrane</location>
        <topology evidence="2 13">Multi-pass membrane protein</topology>
    </subcellularLocation>
    <subcellularLocation>
        <location evidence="12">Cell membrane</location>
        <topology evidence="12">Multi-pass membrane protein</topology>
    </subcellularLocation>
</comment>
<dbReference type="InterPro" id="IPR048464">
    <property type="entry name" value="MalF_N_TM"/>
</dbReference>
<feature type="transmembrane region" description="Helical" evidence="12">
    <location>
        <begin position="24"/>
        <end position="45"/>
    </location>
</feature>
<dbReference type="Pfam" id="PF20872">
    <property type="entry name" value="MalF_N_TM"/>
    <property type="match status" value="1"/>
</dbReference>
<evidence type="ECO:0000256" key="3">
    <source>
        <dbReference type="ARBA" id="ARBA00009047"/>
    </source>
</evidence>
<keyword evidence="7 13" id="KW-0762">Sugar transport</keyword>
<dbReference type="InterPro" id="IPR000515">
    <property type="entry name" value="MetI-like"/>
</dbReference>
<feature type="transmembrane region" description="Helical" evidence="12">
    <location>
        <begin position="494"/>
        <end position="516"/>
    </location>
</feature>
<dbReference type="GO" id="GO:1990060">
    <property type="term" value="C:maltose transport complex"/>
    <property type="evidence" value="ECO:0007669"/>
    <property type="project" value="TreeGrafter"/>
</dbReference>
<evidence type="ECO:0000256" key="4">
    <source>
        <dbReference type="ARBA" id="ARBA00022448"/>
    </source>
</evidence>
<dbReference type="PANTHER" id="PTHR47314">
    <property type="entry name" value="MALTOSE/MALTODEXTRIN TRANSPORT SYSTEM PERMEASE PROTEIN MALF"/>
    <property type="match status" value="1"/>
</dbReference>
<evidence type="ECO:0000259" key="14">
    <source>
        <dbReference type="PROSITE" id="PS50928"/>
    </source>
</evidence>
<keyword evidence="9 12" id="KW-1133">Transmembrane helix</keyword>
<dbReference type="Pfam" id="PF14785">
    <property type="entry name" value="MalF_P2"/>
    <property type="match status" value="1"/>
</dbReference>
<comment type="subunit">
    <text evidence="11 13">The complex is composed of two ATP-binding proteins (MalK), two transmembrane proteins (MalG and MalF) and a solute-binding protein (MalE).</text>
</comment>
<proteinExistence type="inferred from homology"/>
<sequence length="524" mass="57969">MQPVQDAGFLEPQAKTTKVKHHSYLKWSILSLITAINGYATILMYAQGETAFALLTVVLTALAVGIFGSNKTYAHRYIYPGIAGMIIFIIFPLLYTVGLAFTNYSANNQLTLERAQQVLLDRTYQSGKSYAFDIYEHNGLAQVVINDDGRMMASEPFSFGNMPTETLDINESNSLQGEKAPIKVIAQNRHALRTLLLETPNGEEIRMSSLRKFAAEGPQYTMQADGETLFNNQQGVTYKPNYTTGYYQPVDEQGEFVGKAVSPGFVVDVGWKNFTRVLVDDGIKEPFVEIFIWTIVFAFLAVALTLAVGLVLACIVQWEPLKGSGIYRVLLILPYAVPSFISILIFKGLFNQSFGEINMMLEAMFGISPSWFSDPLMARMMVVIVNTWLGFPYMMILCMGLLKSIPDDLYEASAIDGAGPVHNFFKITLPMMMKPMAPLLIASFAFNFNNFVMIQLLTTGGPNMVDTSVPAGYTDLLVSYTYRIAFEGGGGQDFGLAGAIATMIFLMVGGMALLNLRFTKLEQD</sequence>
<keyword evidence="5" id="KW-1003">Cell membrane</keyword>
<dbReference type="InterPro" id="IPR047103">
    <property type="entry name" value="MalF_P2_sf"/>
</dbReference>
<dbReference type="SUPFAM" id="SSF161098">
    <property type="entry name" value="MetI-like"/>
    <property type="match status" value="1"/>
</dbReference>
<dbReference type="SUPFAM" id="SSF160964">
    <property type="entry name" value="MalF N-terminal region-like"/>
    <property type="match status" value="1"/>
</dbReference>
<evidence type="ECO:0000256" key="9">
    <source>
        <dbReference type="ARBA" id="ARBA00022989"/>
    </source>
</evidence>
<feature type="transmembrane region" description="Helical" evidence="12">
    <location>
        <begin position="290"/>
        <end position="315"/>
    </location>
</feature>
<evidence type="ECO:0000256" key="7">
    <source>
        <dbReference type="ARBA" id="ARBA00022597"/>
    </source>
</evidence>
<dbReference type="Proteomes" id="UP000535589">
    <property type="component" value="Unassembled WGS sequence"/>
</dbReference>
<evidence type="ECO:0000256" key="12">
    <source>
        <dbReference type="RuleBase" id="RU363032"/>
    </source>
</evidence>
<dbReference type="InterPro" id="IPR035277">
    <property type="entry name" value="MalF_N"/>
</dbReference>
<accession>A0A7X8TNP7</accession>
<evidence type="ECO:0000313" key="15">
    <source>
        <dbReference type="EMBL" id="NLS11837.1"/>
    </source>
</evidence>
<evidence type="ECO:0000313" key="16">
    <source>
        <dbReference type="Proteomes" id="UP000535589"/>
    </source>
</evidence>
<evidence type="ECO:0000256" key="8">
    <source>
        <dbReference type="ARBA" id="ARBA00022692"/>
    </source>
</evidence>
<feature type="transmembrane region" description="Helical" evidence="12">
    <location>
        <begin position="436"/>
        <end position="457"/>
    </location>
</feature>
<dbReference type="GO" id="GO:0042956">
    <property type="term" value="P:maltodextrin transmembrane transport"/>
    <property type="evidence" value="ECO:0007669"/>
    <property type="project" value="TreeGrafter"/>
</dbReference>
<protein>
    <recommendedName>
        <fullName evidence="13">Maltose/maltodextrin transport system permease protein</fullName>
    </recommendedName>
</protein>
<feature type="transmembrane region" description="Helical" evidence="12">
    <location>
        <begin position="51"/>
        <end position="70"/>
    </location>
</feature>
<dbReference type="PANTHER" id="PTHR47314:SF1">
    <property type="entry name" value="MALTOSE_MALTODEXTRIN TRANSPORT SYSTEM PERMEASE PROTEIN MALF"/>
    <property type="match status" value="1"/>
</dbReference>
<feature type="domain" description="ABC transmembrane type-1" evidence="14">
    <location>
        <begin position="291"/>
        <end position="515"/>
    </location>
</feature>
<gene>
    <name evidence="15" type="primary">malF</name>
    <name evidence="15" type="ORF">HGP28_02895</name>
</gene>
<evidence type="ECO:0000256" key="5">
    <source>
        <dbReference type="ARBA" id="ARBA00022475"/>
    </source>
</evidence>
<keyword evidence="8 12" id="KW-0812">Transmembrane</keyword>
<keyword evidence="6 13" id="KW-0997">Cell inner membrane</keyword>
<dbReference type="Gene3D" id="1.10.3720.10">
    <property type="entry name" value="MetI-like"/>
    <property type="match status" value="1"/>
</dbReference>
<keyword evidence="4 12" id="KW-0813">Transport</keyword>
<keyword evidence="10 12" id="KW-0472">Membrane</keyword>
<dbReference type="Gene3D" id="2.40.430.10">
    <property type="entry name" value="D-maltodextrin-binding protein, MBP"/>
    <property type="match status" value="1"/>
</dbReference>
<dbReference type="FunFam" id="1.10.3720.10:FF:000030">
    <property type="entry name" value="Maltose ABC transporter permease MalF"/>
    <property type="match status" value="1"/>
</dbReference>
<dbReference type="GO" id="GO:0015423">
    <property type="term" value="F:ABC-type maltose transporter activity"/>
    <property type="evidence" value="ECO:0007669"/>
    <property type="project" value="TreeGrafter"/>
</dbReference>
<evidence type="ECO:0000256" key="2">
    <source>
        <dbReference type="ARBA" id="ARBA00004429"/>
    </source>
</evidence>
<evidence type="ECO:0000256" key="1">
    <source>
        <dbReference type="ARBA" id="ARBA00002264"/>
    </source>
</evidence>
<name>A0A7X8TNP7_9VIBR</name>
<evidence type="ECO:0000256" key="13">
    <source>
        <dbReference type="RuleBase" id="RU367050"/>
    </source>
</evidence>
<dbReference type="Pfam" id="PF00528">
    <property type="entry name" value="BPD_transp_1"/>
    <property type="match status" value="1"/>
</dbReference>
<feature type="transmembrane region" description="Helical" evidence="12">
    <location>
        <begin position="327"/>
        <end position="350"/>
    </location>
</feature>
<reference evidence="15 16" key="1">
    <citation type="submission" date="2020-04" db="EMBL/GenBank/DDBJ databases">
        <title>Vibrio sp. SM6, a novel species isolated from seawater.</title>
        <authorList>
            <person name="Wang X."/>
        </authorList>
    </citation>
    <scope>NUCLEOTIDE SEQUENCE [LARGE SCALE GENOMIC DNA]</scope>
    <source>
        <strain evidence="15 16">SM6</strain>
    </source>
</reference>
<dbReference type="CDD" id="cd06261">
    <property type="entry name" value="TM_PBP2"/>
    <property type="match status" value="1"/>
</dbReference>
<evidence type="ECO:0000256" key="10">
    <source>
        <dbReference type="ARBA" id="ARBA00023136"/>
    </source>
</evidence>
<dbReference type="InterPro" id="IPR029345">
    <property type="entry name" value="MalF_P2"/>
</dbReference>
<evidence type="ECO:0000256" key="6">
    <source>
        <dbReference type="ARBA" id="ARBA00022519"/>
    </source>
</evidence>
<keyword evidence="16" id="KW-1185">Reference proteome</keyword>
<dbReference type="RefSeq" id="WP_168834936.1">
    <property type="nucleotide sequence ID" value="NZ_JABAIK010000002.1"/>
</dbReference>
<dbReference type="AlphaFoldDB" id="A0A7X8TNP7"/>
<comment type="function">
    <text evidence="1 13">Part of the ABC transporter complex MalEFGK involved in maltose/maltodextrin import. Probably responsible for the translocation of the substrate across the membrane.</text>
</comment>
<dbReference type="NCBIfam" id="NF008232">
    <property type="entry name" value="PRK10999.1"/>
    <property type="match status" value="1"/>
</dbReference>
<comment type="similarity">
    <text evidence="3 13">Belongs to the binding-protein-dependent transport system permease family. MalFG subfamily.</text>
</comment>
<dbReference type="PROSITE" id="PS50928">
    <property type="entry name" value="ABC_TM1"/>
    <property type="match status" value="1"/>
</dbReference>
<organism evidence="15 16">
    <name type="scientific">Vibrio agarilyticus</name>
    <dbReference type="NCBI Taxonomy" id="2726741"/>
    <lineage>
        <taxon>Bacteria</taxon>
        <taxon>Pseudomonadati</taxon>
        <taxon>Pseudomonadota</taxon>
        <taxon>Gammaproteobacteria</taxon>
        <taxon>Vibrionales</taxon>
        <taxon>Vibrionaceae</taxon>
        <taxon>Vibrio</taxon>
    </lineage>
</organism>
<feature type="transmembrane region" description="Helical" evidence="12">
    <location>
        <begin position="380"/>
        <end position="402"/>
    </location>
</feature>
<comment type="caution">
    <text evidence="15">The sequence shown here is derived from an EMBL/GenBank/DDBJ whole genome shotgun (WGS) entry which is preliminary data.</text>
</comment>
<evidence type="ECO:0000256" key="11">
    <source>
        <dbReference type="ARBA" id="ARBA00061879"/>
    </source>
</evidence>
<dbReference type="Gene3D" id="3.10.650.10">
    <property type="entry name" value="MalF N-terminal region-like"/>
    <property type="match status" value="1"/>
</dbReference>
<feature type="transmembrane region" description="Helical" evidence="12">
    <location>
        <begin position="77"/>
        <end position="101"/>
    </location>
</feature>
<dbReference type="Gene3D" id="1.20.58.370">
    <property type="entry name" value="MalF N-terminal region-like"/>
    <property type="match status" value="1"/>
</dbReference>